<feature type="region of interest" description="Disordered" evidence="2">
    <location>
        <begin position="122"/>
        <end position="167"/>
    </location>
</feature>
<evidence type="ECO:0000313" key="4">
    <source>
        <dbReference type="EMBL" id="KAJ8469355.1"/>
    </source>
</evidence>
<evidence type="ECO:0000256" key="2">
    <source>
        <dbReference type="SAM" id="MobiDB-lite"/>
    </source>
</evidence>
<dbReference type="PROSITE" id="PS50211">
    <property type="entry name" value="DENN"/>
    <property type="match status" value="1"/>
</dbReference>
<accession>A0AAD7TNY2</accession>
<dbReference type="InterPro" id="IPR051731">
    <property type="entry name" value="DENND11/AVL9_GEFs"/>
</dbReference>
<dbReference type="InterPro" id="IPR018307">
    <property type="entry name" value="ABL9/DENND6_dom"/>
</dbReference>
<feature type="compositionally biased region" description="Pro residues" evidence="2">
    <location>
        <begin position="834"/>
        <end position="850"/>
    </location>
</feature>
<feature type="compositionally biased region" description="Polar residues" evidence="2">
    <location>
        <begin position="734"/>
        <end position="747"/>
    </location>
</feature>
<evidence type="ECO:0000313" key="5">
    <source>
        <dbReference type="Proteomes" id="UP001215151"/>
    </source>
</evidence>
<dbReference type="InterPro" id="IPR037516">
    <property type="entry name" value="Tripartite_DENN"/>
</dbReference>
<comment type="caution">
    <text evidence="4">The sequence shown here is derived from an EMBL/GenBank/DDBJ whole genome shotgun (WGS) entry which is preliminary data.</text>
</comment>
<keyword evidence="5" id="KW-1185">Reference proteome</keyword>
<dbReference type="Pfam" id="PF09794">
    <property type="entry name" value="Avl9"/>
    <property type="match status" value="1"/>
</dbReference>
<sequence>MSQSVFDHSPEPSPLNTRFLIDPDHDDDHLSEPHFSDGDTASAKSIALSSPPRSPRDSIALGVPEKQEPTITPVTLVRQSLSMAGLSKRNTIGTDASSDVDLDGDGDDRSFFARKYEEGESPVSSVAPSVHEVEKVVASPPPLPPSHPPSATLSSRPSSAGVRLKSDTESILSVGSASTSYSKKARPESLLVQPPKGALVLGIALVDFNHLVGPKIEFARGDIFEDEEIAKILPFLALPDGAHLTTEDYSYFHLVPTSPNPSTIFGISCNRQISSADLLVKDADVTRSTVQKAVVVLASKPVFGPIRDRLGVITRALFAQRDFSDMSILDDFYSSLEHSLRGQLTESGLYMGTSLRDLVHNFRQRTLVLVKALMLQKKIMFFGHPVERLCTYQYSLVTLIPGLLQNLDDCGSPPLASRAQTLSRPTSLKTSDPRSMMAYMGLPLDLFGKDSFFQPYLPLQQLDMLKDTGCWLCGSTNSIVTQQKEIDLLVNIETGTIEFRDPKLERFVGLTPADRKWMDDIVKDVNDTWHEDPDMSVGMHFKGSDDYLRQKFEEYIMAALSSVKYSAFLAKGTNNGVVIQDGSGDPNSVQDFNPLWIQEFKKSHAYEVWERVTDPLLFDLVEARHPCSEKPSVVADIGLRLSEGIQDLKLEQQLAPTREAISRTLAAGSTNFFNAVAGVRERWMQRNPSSGSDAASDITKVNSRSSDGTTSASRKNSLDLHRKGGGSSSSGGSPTSNDVPPTPTSTRGLRPLSIVGAQALQQPEPPKATAAAATAISSWGAGIGSFFSQRASRLSTPSIRRPSVSSRGSSPVPPPATEKDVPPLPAAHADKEVPPVPQVPRDVPPVPPVPAASAAGGTGATGAGTPEYVHVEAPEEFVPRDLDEAYADGATRPVADDALSVKTRGSEDAQSVMGMAM</sequence>
<dbReference type="PANTHER" id="PTHR31017">
    <property type="entry name" value="LATE SECRETORY PATHWAY PROTEIN AVL9-RELATED"/>
    <property type="match status" value="1"/>
</dbReference>
<evidence type="ECO:0000259" key="3">
    <source>
        <dbReference type="PROSITE" id="PS50211"/>
    </source>
</evidence>
<comment type="similarity">
    <text evidence="1">Belongs to the AVL9 family.</text>
</comment>
<dbReference type="EMBL" id="JAPEVG010000294">
    <property type="protein sequence ID" value="KAJ8469355.1"/>
    <property type="molecule type" value="Genomic_DNA"/>
</dbReference>
<organism evidence="4 5">
    <name type="scientific">Trametes cubensis</name>
    <dbReference type="NCBI Taxonomy" id="1111947"/>
    <lineage>
        <taxon>Eukaryota</taxon>
        <taxon>Fungi</taxon>
        <taxon>Dikarya</taxon>
        <taxon>Basidiomycota</taxon>
        <taxon>Agaricomycotina</taxon>
        <taxon>Agaricomycetes</taxon>
        <taxon>Polyporales</taxon>
        <taxon>Polyporaceae</taxon>
        <taxon>Trametes</taxon>
    </lineage>
</organism>
<feature type="compositionally biased region" description="Basic and acidic residues" evidence="2">
    <location>
        <begin position="21"/>
        <end position="37"/>
    </location>
</feature>
<feature type="compositionally biased region" description="Polar residues" evidence="2">
    <location>
        <begin position="686"/>
        <end position="715"/>
    </location>
</feature>
<feature type="region of interest" description="Disordered" evidence="2">
    <location>
        <begin position="1"/>
        <end position="73"/>
    </location>
</feature>
<feature type="domain" description="UDENN" evidence="3">
    <location>
        <begin position="201"/>
        <end position="623"/>
    </location>
</feature>
<feature type="compositionally biased region" description="Pro residues" evidence="2">
    <location>
        <begin position="139"/>
        <end position="148"/>
    </location>
</feature>
<dbReference type="AlphaFoldDB" id="A0AAD7TNY2"/>
<reference evidence="4" key="1">
    <citation type="submission" date="2022-11" db="EMBL/GenBank/DDBJ databases">
        <title>Genome Sequence of Cubamyces cubensis.</title>
        <authorList>
            <person name="Buettner E."/>
        </authorList>
    </citation>
    <scope>NUCLEOTIDE SEQUENCE</scope>
    <source>
        <strain evidence="4">MPL-01</strain>
    </source>
</reference>
<proteinExistence type="inferred from homology"/>
<protein>
    <recommendedName>
        <fullName evidence="3">UDENN domain-containing protein</fullName>
    </recommendedName>
</protein>
<feature type="region of interest" description="Disordered" evidence="2">
    <location>
        <begin position="685"/>
        <end position="749"/>
    </location>
</feature>
<evidence type="ECO:0000256" key="1">
    <source>
        <dbReference type="ARBA" id="ARBA00038178"/>
    </source>
</evidence>
<dbReference type="Proteomes" id="UP001215151">
    <property type="component" value="Unassembled WGS sequence"/>
</dbReference>
<name>A0AAD7TNY2_9APHY</name>
<feature type="compositionally biased region" description="Low complexity" evidence="2">
    <location>
        <begin position="797"/>
        <end position="810"/>
    </location>
</feature>
<dbReference type="PANTHER" id="PTHR31017:SF1">
    <property type="entry name" value="LATE SECRETORY PATHWAY PROTEIN AVL9 HOMOLOG"/>
    <property type="match status" value="1"/>
</dbReference>
<gene>
    <name evidence="4" type="ORF">ONZ51_g9047</name>
</gene>
<dbReference type="GO" id="GO:0005737">
    <property type="term" value="C:cytoplasm"/>
    <property type="evidence" value="ECO:0007669"/>
    <property type="project" value="TreeGrafter"/>
</dbReference>
<feature type="region of interest" description="Disordered" evidence="2">
    <location>
        <begin position="794"/>
        <end position="865"/>
    </location>
</feature>